<organism evidence="2 3">
    <name type="scientific">Neoarthrinium moseri</name>
    <dbReference type="NCBI Taxonomy" id="1658444"/>
    <lineage>
        <taxon>Eukaryota</taxon>
        <taxon>Fungi</taxon>
        <taxon>Dikarya</taxon>
        <taxon>Ascomycota</taxon>
        <taxon>Pezizomycotina</taxon>
        <taxon>Sordariomycetes</taxon>
        <taxon>Xylariomycetidae</taxon>
        <taxon>Amphisphaeriales</taxon>
        <taxon>Apiosporaceae</taxon>
        <taxon>Neoarthrinium</taxon>
    </lineage>
</organism>
<proteinExistence type="predicted"/>
<comment type="caution">
    <text evidence="2">The sequence shown here is derived from an EMBL/GenBank/DDBJ whole genome shotgun (WGS) entry which is preliminary data.</text>
</comment>
<reference evidence="2" key="1">
    <citation type="submission" date="2021-03" db="EMBL/GenBank/DDBJ databases">
        <title>Revisited historic fungal species revealed as producer of novel bioactive compounds through whole genome sequencing and comparative genomics.</title>
        <authorList>
            <person name="Vignolle G.A."/>
            <person name="Hochenegger N."/>
            <person name="Mach R.L."/>
            <person name="Mach-Aigner A.R."/>
            <person name="Javad Rahimi M."/>
            <person name="Salim K.A."/>
            <person name="Chan C.M."/>
            <person name="Lim L.B.L."/>
            <person name="Cai F."/>
            <person name="Druzhinina I.S."/>
            <person name="U'Ren J.M."/>
            <person name="Derntl C."/>
        </authorList>
    </citation>
    <scope>NUCLEOTIDE SEQUENCE</scope>
    <source>
        <strain evidence="2">TUCIM 5799</strain>
    </source>
</reference>
<feature type="region of interest" description="Disordered" evidence="1">
    <location>
        <begin position="1"/>
        <end position="28"/>
    </location>
</feature>
<evidence type="ECO:0000313" key="3">
    <source>
        <dbReference type="Proteomes" id="UP000829685"/>
    </source>
</evidence>
<dbReference type="Proteomes" id="UP000829685">
    <property type="component" value="Unassembled WGS sequence"/>
</dbReference>
<protein>
    <submittedName>
        <fullName evidence="2">Uncharacterized protein</fullName>
    </submittedName>
</protein>
<keyword evidence="3" id="KW-1185">Reference proteome</keyword>
<gene>
    <name evidence="2" type="ORF">JX265_013872</name>
</gene>
<name>A0A9P9W7M2_9PEZI</name>
<evidence type="ECO:0000313" key="2">
    <source>
        <dbReference type="EMBL" id="KAI1848083.1"/>
    </source>
</evidence>
<feature type="compositionally biased region" description="Basic and acidic residues" evidence="1">
    <location>
        <begin position="1"/>
        <end position="12"/>
    </location>
</feature>
<sequence length="413" mass="45947">MSSPDDHRRNVDEPAAAINDSAAVNGRNSAEDASQFSKLYDQIVEALGPSSRGPYKLHDLWIEARDARDSKTASIFANVNCIAWCVWTLVHRPAFGATHFSGQVQCQEFLRKVDEQSREYKGTLAKAIVSSISGNLKSNANLLRQKCNAAQKKRKRVHADEGDRLGMPDGTSPTILVDQDSQASDDGGDALERSPSITPIHEKNLHVTKERVPMGNEEPQIELDFEGRILSYKELAGTFSITRQKGKHLLGTLWDAMVRYAPLDGAGLYIPGVKMFVAGEGTRNWGYHLEIELDDERAPDYISKLFGQTLRIDGRGRYLLLHDGRVYRPGQSSVLERCKRSPDLEAAFSTPLYQGITFSPLYQAEDKKCISTTTCVWATVSSRVEVKVRLSVLLHKHAGLVIYNTVFNQSEPV</sequence>
<dbReference type="EMBL" id="JAFIMR010000092">
    <property type="protein sequence ID" value="KAI1848083.1"/>
    <property type="molecule type" value="Genomic_DNA"/>
</dbReference>
<feature type="region of interest" description="Disordered" evidence="1">
    <location>
        <begin position="149"/>
        <end position="199"/>
    </location>
</feature>
<dbReference type="AlphaFoldDB" id="A0A9P9W7M2"/>
<evidence type="ECO:0000256" key="1">
    <source>
        <dbReference type="SAM" id="MobiDB-lite"/>
    </source>
</evidence>
<accession>A0A9P9W7M2</accession>